<evidence type="ECO:0008006" key="4">
    <source>
        <dbReference type="Google" id="ProtNLM"/>
    </source>
</evidence>
<dbReference type="OrthoDB" id="1409585at2"/>
<dbReference type="Proteomes" id="UP000184609">
    <property type="component" value="Unassembled WGS sequence"/>
</dbReference>
<dbReference type="RefSeq" id="WP_073572129.1">
    <property type="nucleotide sequence ID" value="NZ_FRXN01000003.1"/>
</dbReference>
<evidence type="ECO:0000256" key="1">
    <source>
        <dbReference type="SAM" id="SignalP"/>
    </source>
</evidence>
<accession>A0A1M7ZEE5</accession>
<dbReference type="Gene3D" id="2.30.260.10">
    <property type="entry name" value="putative xylanase like domain"/>
    <property type="match status" value="1"/>
</dbReference>
<keyword evidence="1" id="KW-0732">Signal</keyword>
<sequence length="283" mass="32061">MKKLLISISLLFPILLQAQTVCSLESREKVEIALEKLTELDSKSMTPNERIAEIGQWFMGTPYVEKTLEIPGPEQVVIDFQGVDCTTFLESVVSLALIEEAGNLSFGAFEKELENLRYRGGKNTGYISRLHYFSDWIYINQKKGIVTDMTREIGGVPYENHPTFMTENPQFYPQLSQKENVEQLQNIEAGIRTRSYYFIPKAQISQVENQIQSGDLIAITTSMNNLDMVHVGFAFEKDGRIHLMHASSKNKKVEISELPLHDYLAGNRSQSGIMVVRLNSTSN</sequence>
<dbReference type="SUPFAM" id="SSF54001">
    <property type="entry name" value="Cysteine proteinases"/>
    <property type="match status" value="1"/>
</dbReference>
<dbReference type="InterPro" id="IPR038765">
    <property type="entry name" value="Papain-like_cys_pep_sf"/>
</dbReference>
<name>A0A1M7ZEE5_9BACT</name>
<organism evidence="2 3">
    <name type="scientific">Algoriphagus zhangzhouensis</name>
    <dbReference type="NCBI Taxonomy" id="1073327"/>
    <lineage>
        <taxon>Bacteria</taxon>
        <taxon>Pseudomonadati</taxon>
        <taxon>Bacteroidota</taxon>
        <taxon>Cytophagia</taxon>
        <taxon>Cytophagales</taxon>
        <taxon>Cyclobacteriaceae</taxon>
        <taxon>Algoriphagus</taxon>
    </lineage>
</organism>
<proteinExistence type="predicted"/>
<dbReference type="AlphaFoldDB" id="A0A1M7ZEE5"/>
<reference evidence="3" key="1">
    <citation type="submission" date="2016-12" db="EMBL/GenBank/DDBJ databases">
        <authorList>
            <person name="Varghese N."/>
            <person name="Submissions S."/>
        </authorList>
    </citation>
    <scope>NUCLEOTIDE SEQUENCE [LARGE SCALE GENOMIC DNA]</scope>
    <source>
        <strain evidence="3">DSM 25035</strain>
    </source>
</reference>
<keyword evidence="3" id="KW-1185">Reference proteome</keyword>
<dbReference type="STRING" id="1073327.SAMN04488108_2496"/>
<dbReference type="Pfam" id="PF07313">
    <property type="entry name" value="AmiA-like"/>
    <property type="match status" value="1"/>
</dbReference>
<protein>
    <recommendedName>
        <fullName evidence="4">DUF1460 domain-containing protein</fullName>
    </recommendedName>
</protein>
<dbReference type="EMBL" id="FRXN01000003">
    <property type="protein sequence ID" value="SHO63056.1"/>
    <property type="molecule type" value="Genomic_DNA"/>
</dbReference>
<dbReference type="InterPro" id="IPR010846">
    <property type="entry name" value="AmiA-like"/>
</dbReference>
<dbReference type="Gene3D" id="1.10.3670.10">
    <property type="entry name" value="Putative xylanase like domain"/>
    <property type="match status" value="1"/>
</dbReference>
<gene>
    <name evidence="2" type="ORF">SAMN04488108_2496</name>
</gene>
<feature type="signal peptide" evidence="1">
    <location>
        <begin position="1"/>
        <end position="18"/>
    </location>
</feature>
<feature type="chain" id="PRO_5012613396" description="DUF1460 domain-containing protein" evidence="1">
    <location>
        <begin position="19"/>
        <end position="283"/>
    </location>
</feature>
<evidence type="ECO:0000313" key="2">
    <source>
        <dbReference type="EMBL" id="SHO63056.1"/>
    </source>
</evidence>
<evidence type="ECO:0000313" key="3">
    <source>
        <dbReference type="Proteomes" id="UP000184609"/>
    </source>
</evidence>